<dbReference type="PANTHER" id="PTHR33571:SF12">
    <property type="entry name" value="BSL3053 PROTEIN"/>
    <property type="match status" value="1"/>
</dbReference>
<sequence length="151" mass="15882">MIRSVSEVGDLRRAAGLTQDELAARSGVAQPNIAAYESGQRIPSAAMLDRLGAVAKPRPSVVLAKHRDAIIALARQHRASRVRVFGSAARGDDVSGSDIDLLVRFASDADVFDLADLTADLEELTGLHVDVVSERGLDGEATSIVAGARPL</sequence>
<dbReference type="SUPFAM" id="SSF81301">
    <property type="entry name" value="Nucleotidyltransferase"/>
    <property type="match status" value="1"/>
</dbReference>
<keyword evidence="5" id="KW-0479">Metal-binding</keyword>
<keyword evidence="2" id="KW-1277">Toxin-antitoxin system</keyword>
<evidence type="ECO:0000256" key="2">
    <source>
        <dbReference type="ARBA" id="ARBA00022649"/>
    </source>
</evidence>
<evidence type="ECO:0000256" key="6">
    <source>
        <dbReference type="ARBA" id="ARBA00022741"/>
    </source>
</evidence>
<comment type="similarity">
    <text evidence="9">Belongs to the MntA antitoxin family.</text>
</comment>
<dbReference type="Pfam" id="PF01381">
    <property type="entry name" value="HTH_3"/>
    <property type="match status" value="1"/>
</dbReference>
<dbReference type="InterPro" id="IPR002934">
    <property type="entry name" value="Polymerase_NTP_transf_dom"/>
</dbReference>
<evidence type="ECO:0000256" key="8">
    <source>
        <dbReference type="ARBA" id="ARBA00022842"/>
    </source>
</evidence>
<name>A0A1X0DFR8_MYCHE</name>
<dbReference type="InterPro" id="IPR052038">
    <property type="entry name" value="Type-VII_TA_antitoxin"/>
</dbReference>
<keyword evidence="11" id="KW-1185">Reference proteome</keyword>
<dbReference type="Gene3D" id="1.10.260.40">
    <property type="entry name" value="lambda repressor-like DNA-binding domains"/>
    <property type="match status" value="1"/>
</dbReference>
<gene>
    <name evidence="10" type="ORF">BST25_17085</name>
</gene>
<dbReference type="CDD" id="cd05403">
    <property type="entry name" value="NT_KNTase_like"/>
    <property type="match status" value="1"/>
</dbReference>
<dbReference type="InterPro" id="IPR010982">
    <property type="entry name" value="Lambda_DNA-bd_dom_sf"/>
</dbReference>
<dbReference type="OrthoDB" id="6401124at2"/>
<evidence type="ECO:0000256" key="4">
    <source>
        <dbReference type="ARBA" id="ARBA00022695"/>
    </source>
</evidence>
<evidence type="ECO:0000313" key="10">
    <source>
        <dbReference type="EMBL" id="ORA71244.1"/>
    </source>
</evidence>
<dbReference type="SUPFAM" id="SSF47413">
    <property type="entry name" value="lambda repressor-like DNA-binding domains"/>
    <property type="match status" value="1"/>
</dbReference>
<evidence type="ECO:0000256" key="5">
    <source>
        <dbReference type="ARBA" id="ARBA00022723"/>
    </source>
</evidence>
<keyword evidence="6" id="KW-0547">Nucleotide-binding</keyword>
<evidence type="ECO:0000313" key="11">
    <source>
        <dbReference type="Proteomes" id="UP000192566"/>
    </source>
</evidence>
<dbReference type="AlphaFoldDB" id="A0A1X0DFR8"/>
<dbReference type="EMBL" id="MVHR01000027">
    <property type="protein sequence ID" value="ORA71244.1"/>
    <property type="molecule type" value="Genomic_DNA"/>
</dbReference>
<dbReference type="InterPro" id="IPR043519">
    <property type="entry name" value="NT_sf"/>
</dbReference>
<evidence type="ECO:0000256" key="1">
    <source>
        <dbReference type="ARBA" id="ARBA00001946"/>
    </source>
</evidence>
<dbReference type="CDD" id="cd00093">
    <property type="entry name" value="HTH_XRE"/>
    <property type="match status" value="1"/>
</dbReference>
<accession>A0A1X0DFR8</accession>
<dbReference type="Proteomes" id="UP000192566">
    <property type="component" value="Unassembled WGS sequence"/>
</dbReference>
<dbReference type="PANTHER" id="PTHR33571">
    <property type="entry name" value="SSL8005 PROTEIN"/>
    <property type="match status" value="1"/>
</dbReference>
<keyword evidence="3" id="KW-0808">Transferase</keyword>
<evidence type="ECO:0000256" key="9">
    <source>
        <dbReference type="ARBA" id="ARBA00038276"/>
    </source>
</evidence>
<dbReference type="SMART" id="SM00530">
    <property type="entry name" value="HTH_XRE"/>
    <property type="match status" value="1"/>
</dbReference>
<dbReference type="Pfam" id="PF01909">
    <property type="entry name" value="NTP_transf_2"/>
    <property type="match status" value="1"/>
</dbReference>
<keyword evidence="8" id="KW-0460">Magnesium</keyword>
<keyword evidence="7" id="KW-0067">ATP-binding</keyword>
<dbReference type="GO" id="GO:0005524">
    <property type="term" value="F:ATP binding"/>
    <property type="evidence" value="ECO:0007669"/>
    <property type="project" value="UniProtKB-KW"/>
</dbReference>
<organism evidence="10 11">
    <name type="scientific">Mycobacterium heidelbergense</name>
    <dbReference type="NCBI Taxonomy" id="53376"/>
    <lineage>
        <taxon>Bacteria</taxon>
        <taxon>Bacillati</taxon>
        <taxon>Actinomycetota</taxon>
        <taxon>Actinomycetes</taxon>
        <taxon>Mycobacteriales</taxon>
        <taxon>Mycobacteriaceae</taxon>
        <taxon>Mycobacterium</taxon>
        <taxon>Mycobacterium simiae complex</taxon>
    </lineage>
</organism>
<dbReference type="STRING" id="53376.BST25_17085"/>
<dbReference type="GO" id="GO:0016779">
    <property type="term" value="F:nucleotidyltransferase activity"/>
    <property type="evidence" value="ECO:0007669"/>
    <property type="project" value="UniProtKB-KW"/>
</dbReference>
<evidence type="ECO:0000256" key="7">
    <source>
        <dbReference type="ARBA" id="ARBA00022840"/>
    </source>
</evidence>
<dbReference type="Gene3D" id="3.30.460.10">
    <property type="entry name" value="Beta Polymerase, domain 2"/>
    <property type="match status" value="1"/>
</dbReference>
<comment type="cofactor">
    <cofactor evidence="1">
        <name>Mg(2+)</name>
        <dbReference type="ChEBI" id="CHEBI:18420"/>
    </cofactor>
</comment>
<keyword evidence="4" id="KW-0548">Nucleotidyltransferase</keyword>
<dbReference type="InterPro" id="IPR001387">
    <property type="entry name" value="Cro/C1-type_HTH"/>
</dbReference>
<dbReference type="PROSITE" id="PS50943">
    <property type="entry name" value="HTH_CROC1"/>
    <property type="match status" value="1"/>
</dbReference>
<reference evidence="10 11" key="1">
    <citation type="submission" date="2017-02" db="EMBL/GenBank/DDBJ databases">
        <title>The new phylogeny of genus Mycobacterium.</title>
        <authorList>
            <person name="Tortoli E."/>
            <person name="Trovato A."/>
            <person name="Cirillo D.M."/>
        </authorList>
    </citation>
    <scope>NUCLEOTIDE SEQUENCE [LARGE SCALE GENOMIC DNA]</scope>
    <source>
        <strain evidence="10 11">DSM 44471</strain>
    </source>
</reference>
<dbReference type="GO" id="GO:0003677">
    <property type="term" value="F:DNA binding"/>
    <property type="evidence" value="ECO:0007669"/>
    <property type="project" value="InterPro"/>
</dbReference>
<proteinExistence type="inferred from homology"/>
<dbReference type="GO" id="GO:0046872">
    <property type="term" value="F:metal ion binding"/>
    <property type="evidence" value="ECO:0007669"/>
    <property type="project" value="UniProtKB-KW"/>
</dbReference>
<protein>
    <submittedName>
        <fullName evidence="10">Uncharacterized protein</fullName>
    </submittedName>
</protein>
<comment type="caution">
    <text evidence="10">The sequence shown here is derived from an EMBL/GenBank/DDBJ whole genome shotgun (WGS) entry which is preliminary data.</text>
</comment>
<evidence type="ECO:0000256" key="3">
    <source>
        <dbReference type="ARBA" id="ARBA00022679"/>
    </source>
</evidence>